<dbReference type="OrthoDB" id="6372830at2759"/>
<sequence>MASYFPPEWNDDERMRVLMGPMPYFKDGVAMKGRITFWSAALQLWTRSKEGLCFTVNEAMYAFRRGTQVPLCLPQVIQHLLNQGDLITYEDLIKPINSHESWFGWGRRILISNPSKWALNFLYQTPALRRNFETEVLIDNRILKEKCDKLLSTYWGTSKTYLSFDPEGVISEEDLFRCVKTAMELTLEDLNIMLHYLHHKKLVTIVEHRGKTLVKLSKPGQSEISKIDEMEIAEYQLRSTEILLEERLKTLQEETSKLRERAKYSVRIGSKAQAMSYLRRKKRCDASAKNIIGSLENVSNCLHQIQESKLNLDVLNSFQTGMTALRMSIASTGGTEKASATMDTLQELLEECNDISDVLASGVSPYDNVVDSDLERELRELELDPLYNTSNYSQGDKVTQQLPDVPKNNPLSPSKRRESEMDVS</sequence>
<gene>
    <name evidence="3" type="primary">chmp7</name>
    <name evidence="3" type="ORF">Anas_12342</name>
</gene>
<comment type="caution">
    <text evidence="3">The sequence shown here is derived from an EMBL/GenBank/DDBJ whole genome shotgun (WGS) entry which is preliminary data.</text>
</comment>
<dbReference type="Pfam" id="PF03357">
    <property type="entry name" value="Snf7"/>
    <property type="match status" value="1"/>
</dbReference>
<dbReference type="GO" id="GO:0009898">
    <property type="term" value="C:cytoplasmic side of plasma membrane"/>
    <property type="evidence" value="ECO:0007669"/>
    <property type="project" value="TreeGrafter"/>
</dbReference>
<dbReference type="PANTHER" id="PTHR22761">
    <property type="entry name" value="CHARGED MULTIVESICULAR BODY PROTEIN"/>
    <property type="match status" value="1"/>
</dbReference>
<evidence type="ECO:0000256" key="1">
    <source>
        <dbReference type="ARBA" id="ARBA00006190"/>
    </source>
</evidence>
<dbReference type="PANTHER" id="PTHR22761:SF21">
    <property type="entry name" value="CHARGED MULTIVESICULAR BODY PROTEIN 7"/>
    <property type="match status" value="1"/>
</dbReference>
<dbReference type="InterPro" id="IPR005024">
    <property type="entry name" value="Snf7_fam"/>
</dbReference>
<feature type="compositionally biased region" description="Polar residues" evidence="2">
    <location>
        <begin position="388"/>
        <end position="402"/>
    </location>
</feature>
<dbReference type="Proteomes" id="UP000326759">
    <property type="component" value="Unassembled WGS sequence"/>
</dbReference>
<dbReference type="GO" id="GO:0006900">
    <property type="term" value="P:vesicle budding from membrane"/>
    <property type="evidence" value="ECO:0007669"/>
    <property type="project" value="TreeGrafter"/>
</dbReference>
<dbReference type="Gene3D" id="6.10.140.1230">
    <property type="match status" value="1"/>
</dbReference>
<keyword evidence="4" id="KW-1185">Reference proteome</keyword>
<dbReference type="Pfam" id="PF25880">
    <property type="entry name" value="WHD_CHMP7_1st"/>
    <property type="match status" value="1"/>
</dbReference>
<evidence type="ECO:0000313" key="4">
    <source>
        <dbReference type="Proteomes" id="UP000326759"/>
    </source>
</evidence>
<reference evidence="3 4" key="1">
    <citation type="journal article" date="2019" name="PLoS Biol.">
        <title>Sex chromosomes control vertical transmission of feminizing Wolbachia symbionts in an isopod.</title>
        <authorList>
            <person name="Becking T."/>
            <person name="Chebbi M.A."/>
            <person name="Giraud I."/>
            <person name="Moumen B."/>
            <person name="Laverre T."/>
            <person name="Caubet Y."/>
            <person name="Peccoud J."/>
            <person name="Gilbert C."/>
            <person name="Cordaux R."/>
        </authorList>
    </citation>
    <scope>NUCLEOTIDE SEQUENCE [LARGE SCALE GENOMIC DNA]</scope>
    <source>
        <strain evidence="3">ANa2</strain>
        <tissue evidence="3">Whole body excluding digestive tract and cuticle</tissue>
    </source>
</reference>
<protein>
    <submittedName>
        <fullName evidence="3">Charged multivesicular body protein 7</fullName>
    </submittedName>
</protein>
<feature type="region of interest" description="Disordered" evidence="2">
    <location>
        <begin position="388"/>
        <end position="424"/>
    </location>
</feature>
<dbReference type="EMBL" id="SEYY01019024">
    <property type="protein sequence ID" value="KAB7498758.1"/>
    <property type="molecule type" value="Genomic_DNA"/>
</dbReference>
<accession>A0A5N5SXY0</accession>
<organism evidence="3 4">
    <name type="scientific">Armadillidium nasatum</name>
    <dbReference type="NCBI Taxonomy" id="96803"/>
    <lineage>
        <taxon>Eukaryota</taxon>
        <taxon>Metazoa</taxon>
        <taxon>Ecdysozoa</taxon>
        <taxon>Arthropoda</taxon>
        <taxon>Crustacea</taxon>
        <taxon>Multicrustacea</taxon>
        <taxon>Malacostraca</taxon>
        <taxon>Eumalacostraca</taxon>
        <taxon>Peracarida</taxon>
        <taxon>Isopoda</taxon>
        <taxon>Oniscidea</taxon>
        <taxon>Crinocheta</taxon>
        <taxon>Armadillidiidae</taxon>
        <taxon>Armadillidium</taxon>
    </lineage>
</organism>
<dbReference type="AlphaFoldDB" id="A0A5N5SXY0"/>
<evidence type="ECO:0000313" key="3">
    <source>
        <dbReference type="EMBL" id="KAB7498758.1"/>
    </source>
</evidence>
<name>A0A5N5SXY0_9CRUS</name>
<proteinExistence type="inferred from homology"/>
<comment type="similarity">
    <text evidence="1">Belongs to the SNF7 family.</text>
</comment>
<dbReference type="GO" id="GO:0000815">
    <property type="term" value="C:ESCRT III complex"/>
    <property type="evidence" value="ECO:0007669"/>
    <property type="project" value="TreeGrafter"/>
</dbReference>
<dbReference type="GO" id="GO:0005771">
    <property type="term" value="C:multivesicular body"/>
    <property type="evidence" value="ECO:0007669"/>
    <property type="project" value="TreeGrafter"/>
</dbReference>
<dbReference type="GO" id="GO:0032511">
    <property type="term" value="P:late endosome to vacuole transport via multivesicular body sorting pathway"/>
    <property type="evidence" value="ECO:0007669"/>
    <property type="project" value="TreeGrafter"/>
</dbReference>
<feature type="compositionally biased region" description="Basic and acidic residues" evidence="2">
    <location>
        <begin position="415"/>
        <end position="424"/>
    </location>
</feature>
<evidence type="ECO:0000256" key="2">
    <source>
        <dbReference type="SAM" id="MobiDB-lite"/>
    </source>
</evidence>